<keyword evidence="2" id="KW-1185">Reference proteome</keyword>
<gene>
    <name evidence="1" type="ORF">CIT40_32510</name>
</gene>
<dbReference type="AlphaFoldDB" id="A0A2U8Q2U1"/>
<evidence type="ECO:0000313" key="1">
    <source>
        <dbReference type="EMBL" id="AWM04291.1"/>
    </source>
</evidence>
<reference evidence="1 2" key="1">
    <citation type="journal article" date="2017" name="Syst. Appl. Microbiol.">
        <title>Soybeans inoculated with root zone soils of Canadian native legumes harbour diverse and novel Bradyrhizobium spp. that possess agricultural potential.</title>
        <authorList>
            <person name="Bromfield E.S.P."/>
            <person name="Cloutier S."/>
            <person name="Tambong J.T."/>
            <person name="Tran Thi T.V."/>
        </authorList>
    </citation>
    <scope>NUCLEOTIDE SEQUENCE [LARGE SCALE GENOMIC DNA]</scope>
    <source>
        <strain evidence="1 2">39S1MB</strain>
    </source>
</reference>
<accession>A0A2U8Q2U1</accession>
<dbReference type="OrthoDB" id="7474776at2"/>
<dbReference type="EMBL" id="CP029426">
    <property type="protein sequence ID" value="AWM04291.1"/>
    <property type="molecule type" value="Genomic_DNA"/>
</dbReference>
<organism evidence="1 2">
    <name type="scientific">Bradyrhizobium amphicarpaeae</name>
    <dbReference type="NCBI Taxonomy" id="1404768"/>
    <lineage>
        <taxon>Bacteria</taxon>
        <taxon>Pseudomonadati</taxon>
        <taxon>Pseudomonadota</taxon>
        <taxon>Alphaproteobacteria</taxon>
        <taxon>Hyphomicrobiales</taxon>
        <taxon>Nitrobacteraceae</taxon>
        <taxon>Bradyrhizobium</taxon>
    </lineage>
</organism>
<dbReference type="KEGG" id="brq:CIT40_32510"/>
<protein>
    <submittedName>
        <fullName evidence="1">Uncharacterized protein</fullName>
    </submittedName>
</protein>
<sequence length="86" mass="9237">MNIPVLVLATVNAPYRKRLNAQELVHCLLDHSSAKAACGPMSSFFGDVHPDLQVAFAEMHGISHDQLVVAAKAFAEFSGQTYPLAA</sequence>
<name>A0A2U8Q2U1_9BRAD</name>
<proteinExistence type="predicted"/>
<reference evidence="1 2" key="2">
    <citation type="journal article" date="2019" name="Int. J. Syst. Evol. Microbiol.">
        <title>Description and complete genome sequence of Bradyrhizobium amphicarpaeae sp. nov., harbouring photosystem and nitrogen-fixation genes.</title>
        <authorList>
            <person name="Bromfield E.S.P."/>
            <person name="Cloutier S."/>
            <person name="Nguyen H.D.T."/>
        </authorList>
    </citation>
    <scope>NUCLEOTIDE SEQUENCE [LARGE SCALE GENOMIC DNA]</scope>
    <source>
        <strain evidence="1 2">39S1MB</strain>
    </source>
</reference>
<dbReference type="Proteomes" id="UP000215884">
    <property type="component" value="Chromosome"/>
</dbReference>
<dbReference type="RefSeq" id="WP_094893264.1">
    <property type="nucleotide sequence ID" value="NZ_CP029426.2"/>
</dbReference>
<evidence type="ECO:0000313" key="2">
    <source>
        <dbReference type="Proteomes" id="UP000215884"/>
    </source>
</evidence>